<dbReference type="PANTHER" id="PTHR45824:SF29">
    <property type="entry name" value="GH16843P"/>
    <property type="match status" value="1"/>
</dbReference>
<evidence type="ECO:0000313" key="4">
    <source>
        <dbReference type="Proteomes" id="UP000187455"/>
    </source>
</evidence>
<feature type="compositionally biased region" description="Low complexity" evidence="1">
    <location>
        <begin position="126"/>
        <end position="135"/>
    </location>
</feature>
<dbReference type="InterPro" id="IPR036865">
    <property type="entry name" value="CRAL-TRIO_dom_sf"/>
</dbReference>
<dbReference type="Gene3D" id="3.40.525.10">
    <property type="entry name" value="CRAL-TRIO lipid binding domain"/>
    <property type="match status" value="1"/>
</dbReference>
<name>A0A1R0H0Z2_9FUNG</name>
<dbReference type="PROSITE" id="PS50191">
    <property type="entry name" value="CRAL_TRIO"/>
    <property type="match status" value="1"/>
</dbReference>
<accession>A0A1R0H0Z2</accession>
<feature type="region of interest" description="Disordered" evidence="1">
    <location>
        <begin position="120"/>
        <end position="155"/>
    </location>
</feature>
<dbReference type="Proteomes" id="UP000187455">
    <property type="component" value="Unassembled WGS sequence"/>
</dbReference>
<proteinExistence type="predicted"/>
<dbReference type="CDD" id="cd00170">
    <property type="entry name" value="SEC14"/>
    <property type="match status" value="1"/>
</dbReference>
<evidence type="ECO:0000313" key="3">
    <source>
        <dbReference type="EMBL" id="OLY82806.1"/>
    </source>
</evidence>
<dbReference type="PANTHER" id="PTHR45824">
    <property type="entry name" value="GH16843P"/>
    <property type="match status" value="1"/>
</dbReference>
<evidence type="ECO:0000256" key="1">
    <source>
        <dbReference type="SAM" id="MobiDB-lite"/>
    </source>
</evidence>
<dbReference type="SUPFAM" id="SSF52087">
    <property type="entry name" value="CRAL/TRIO domain"/>
    <property type="match status" value="2"/>
</dbReference>
<dbReference type="Pfam" id="PF00650">
    <property type="entry name" value="CRAL_TRIO"/>
    <property type="match status" value="1"/>
</dbReference>
<keyword evidence="4" id="KW-1185">Reference proteome</keyword>
<organism evidence="3 4">
    <name type="scientific">Smittium mucronatum</name>
    <dbReference type="NCBI Taxonomy" id="133383"/>
    <lineage>
        <taxon>Eukaryota</taxon>
        <taxon>Fungi</taxon>
        <taxon>Fungi incertae sedis</taxon>
        <taxon>Zoopagomycota</taxon>
        <taxon>Kickxellomycotina</taxon>
        <taxon>Harpellomycetes</taxon>
        <taxon>Harpellales</taxon>
        <taxon>Legeriomycetaceae</taxon>
        <taxon>Smittium</taxon>
    </lineage>
</organism>
<dbReference type="OrthoDB" id="75724at2759"/>
<dbReference type="InterPro" id="IPR001251">
    <property type="entry name" value="CRAL-TRIO_dom"/>
</dbReference>
<sequence length="203" mass="22688">MKPYLQNTKNQDIQIKSIVFLMESAVKIMPAGVSKLDIVVDLTKLSFSDVLSPRVSKMFFDVLQSHYPERLGRGIIINPPSIFLLTWKIISPFIDPATKKKVLFASFAAKKKAHRLTKSLQVNKRSSTNSSSSSTDVDAVAESPAGPESVDDSAKKEMQDIGPYTDLAKYFDPTTLEVSLGGKFDFKYNYSTYYPLLVSKYNL</sequence>
<dbReference type="EMBL" id="LSSL01001231">
    <property type="protein sequence ID" value="OLY82806.1"/>
    <property type="molecule type" value="Genomic_DNA"/>
</dbReference>
<reference evidence="3 4" key="1">
    <citation type="journal article" date="2016" name="Mol. Biol. Evol.">
        <title>Genome-Wide Survey of Gut Fungi (Harpellales) Reveals the First Horizontally Transferred Ubiquitin Gene from a Mosquito Host.</title>
        <authorList>
            <person name="Wang Y."/>
            <person name="White M.M."/>
            <person name="Kvist S."/>
            <person name="Moncalvo J.M."/>
        </authorList>
    </citation>
    <scope>NUCLEOTIDE SEQUENCE [LARGE SCALE GENOMIC DNA]</scope>
    <source>
        <strain evidence="3 4">ALG-7-W6</strain>
    </source>
</reference>
<evidence type="ECO:0000259" key="2">
    <source>
        <dbReference type="PROSITE" id="PS50191"/>
    </source>
</evidence>
<feature type="domain" description="CRAL-TRIO" evidence="2">
    <location>
        <begin position="1"/>
        <end position="188"/>
    </location>
</feature>
<dbReference type="AlphaFoldDB" id="A0A1R0H0Z2"/>
<protein>
    <submittedName>
        <fullName evidence="3">CRAL-TRIO domain-containing protein</fullName>
    </submittedName>
</protein>
<comment type="caution">
    <text evidence="3">The sequence shown here is derived from an EMBL/GenBank/DDBJ whole genome shotgun (WGS) entry which is preliminary data.</text>
</comment>
<dbReference type="SMART" id="SM00516">
    <property type="entry name" value="SEC14"/>
    <property type="match status" value="1"/>
</dbReference>
<gene>
    <name evidence="3" type="ORF">AYI68_g3065</name>
</gene>
<dbReference type="GO" id="GO:0008526">
    <property type="term" value="F:phosphatidylinositol transfer activity"/>
    <property type="evidence" value="ECO:0007669"/>
    <property type="project" value="TreeGrafter"/>
</dbReference>
<dbReference type="InterPro" id="IPR052578">
    <property type="entry name" value="PI_Transfer_CRAL-TRIO"/>
</dbReference>